<keyword evidence="2" id="KW-0812">Transmembrane</keyword>
<protein>
    <submittedName>
        <fullName evidence="3">Citrate:sodium symporter</fullName>
    </submittedName>
</protein>
<evidence type="ECO:0000256" key="2">
    <source>
        <dbReference type="SAM" id="Phobius"/>
    </source>
</evidence>
<evidence type="ECO:0000313" key="4">
    <source>
        <dbReference type="Proteomes" id="UP000215694"/>
    </source>
</evidence>
<feature type="transmembrane region" description="Helical" evidence="2">
    <location>
        <begin position="44"/>
        <end position="62"/>
    </location>
</feature>
<feature type="transmembrane region" description="Helical" evidence="2">
    <location>
        <begin position="358"/>
        <end position="379"/>
    </location>
</feature>
<organism evidence="3 4">
    <name type="scientific">Romboutsia weinsteinii</name>
    <dbReference type="NCBI Taxonomy" id="2020949"/>
    <lineage>
        <taxon>Bacteria</taxon>
        <taxon>Bacillati</taxon>
        <taxon>Bacillota</taxon>
        <taxon>Clostridia</taxon>
        <taxon>Peptostreptococcales</taxon>
        <taxon>Peptostreptococcaceae</taxon>
        <taxon>Romboutsia</taxon>
    </lineage>
</organism>
<dbReference type="GO" id="GO:0008514">
    <property type="term" value="F:organic anion transmembrane transporter activity"/>
    <property type="evidence" value="ECO:0007669"/>
    <property type="project" value="InterPro"/>
</dbReference>
<dbReference type="EMBL" id="NOJY02000038">
    <property type="protein sequence ID" value="RDY26016.1"/>
    <property type="molecule type" value="Genomic_DNA"/>
</dbReference>
<comment type="caution">
    <text evidence="3">The sequence shown here is derived from an EMBL/GenBank/DDBJ whole genome shotgun (WGS) entry which is preliminary data.</text>
</comment>
<keyword evidence="2" id="KW-1133">Transmembrane helix</keyword>
<proteinExistence type="inferred from homology"/>
<feature type="transmembrane region" description="Helical" evidence="2">
    <location>
        <begin position="429"/>
        <end position="449"/>
    </location>
</feature>
<keyword evidence="1" id="KW-0813">Transport</keyword>
<comment type="similarity">
    <text evidence="1">Belongs to the 2-hydroxycarboxylate transporter (2-HCT) (TC 2.A.24) family.</text>
</comment>
<dbReference type="GO" id="GO:0005886">
    <property type="term" value="C:plasma membrane"/>
    <property type="evidence" value="ECO:0007669"/>
    <property type="project" value="UniProtKB-UniRule"/>
</dbReference>
<dbReference type="OrthoDB" id="8584824at2"/>
<feature type="transmembrane region" description="Helical" evidence="2">
    <location>
        <begin position="265"/>
        <end position="285"/>
    </location>
</feature>
<dbReference type="Proteomes" id="UP000215694">
    <property type="component" value="Unassembled WGS sequence"/>
</dbReference>
<feature type="transmembrane region" description="Helical" evidence="2">
    <location>
        <begin position="335"/>
        <end position="352"/>
    </location>
</feature>
<dbReference type="GO" id="GO:0015293">
    <property type="term" value="F:symporter activity"/>
    <property type="evidence" value="ECO:0007669"/>
    <property type="project" value="UniProtKB-UniRule"/>
</dbReference>
<sequence>MATLSSAQATKKETFKIFGMAWYIFAAVAGIAIIAMMGDYLPNNTVGAFAILYTLGITLGWIGDRIPVWNTYIGGGSILAFLGSAYLVYIGVIPEATIETVKIFMDTTDFLDLFIAVLITGSILSVNRKLLLKAFAGYLPAILAGVVGAIVLGIAGGMLFGVSPADIATRYVLPIMGGGTGAGAIPMADIYANATGNDPAQWLSFGLSILTIANIIAIISAGVLNKIGELKFGKVLNGNGELIRNADDLSKLEDTKEIKVTQREIAGGLILACSFYVLGNILSKVVVIPEFTLFGSVLKIDIHRFAWMVVLVAIANVAGVIPAELRVGANKLQGFFTKQFLLVIMVGVGIALTDLGELIAAFTLGNVVIAAFIVFGAIIGSGAMGWLVGFYPIETAITAGLCMANRGGSGDLAVLGAAKRMELISFAQISSRLGGGLMLIIASVVFGIFA</sequence>
<keyword evidence="4" id="KW-1185">Reference proteome</keyword>
<reference evidence="3 4" key="1">
    <citation type="journal article" date="2017" name="Genome Announc.">
        <title>Draft Genome Sequence of Romboutsia weinsteinii sp. nov. Strain CCRI-19649(T) Isolated from Surface Water.</title>
        <authorList>
            <person name="Maheux A.F."/>
            <person name="Boudreau D.K."/>
            <person name="Berube E."/>
            <person name="Boissinot M."/>
            <person name="Cantin P."/>
            <person name="Raymond F."/>
            <person name="Corbeil J."/>
            <person name="Omar R.F."/>
            <person name="Bergeron M.G."/>
        </authorList>
    </citation>
    <scope>NUCLEOTIDE SEQUENCE [LARGE SCALE GENOMIC DNA]</scope>
    <source>
        <strain evidence="3 4">CCRI-19649</strain>
    </source>
</reference>
<evidence type="ECO:0000313" key="3">
    <source>
        <dbReference type="EMBL" id="RDY26016.1"/>
    </source>
</evidence>
<dbReference type="PIRSF" id="PIRSF005348">
    <property type="entry name" value="YxkH"/>
    <property type="match status" value="1"/>
</dbReference>
<feature type="transmembrane region" description="Helical" evidence="2">
    <location>
        <begin position="110"/>
        <end position="126"/>
    </location>
</feature>
<feature type="transmembrane region" description="Helical" evidence="2">
    <location>
        <begin position="305"/>
        <end position="323"/>
    </location>
</feature>
<dbReference type="PANTHER" id="PTHR40033">
    <property type="entry name" value="NA(+)-MALATE SYMPORTER"/>
    <property type="match status" value="1"/>
</dbReference>
<accession>A0A371J021</accession>
<evidence type="ECO:0000256" key="1">
    <source>
        <dbReference type="PIRNR" id="PIRNR005348"/>
    </source>
</evidence>
<dbReference type="Pfam" id="PF03390">
    <property type="entry name" value="2HCT"/>
    <property type="match status" value="1"/>
</dbReference>
<dbReference type="RefSeq" id="WP_094366972.1">
    <property type="nucleotide sequence ID" value="NZ_NOJY02000038.1"/>
</dbReference>
<feature type="transmembrane region" description="Helical" evidence="2">
    <location>
        <begin position="202"/>
        <end position="224"/>
    </location>
</feature>
<keyword evidence="1 2" id="KW-0472">Membrane</keyword>
<feature type="transmembrane region" description="Helical" evidence="2">
    <location>
        <begin position="138"/>
        <end position="162"/>
    </location>
</feature>
<dbReference type="PANTHER" id="PTHR40033:SF1">
    <property type="entry name" value="CITRATE-SODIUM SYMPORTER"/>
    <property type="match status" value="1"/>
</dbReference>
<gene>
    <name evidence="3" type="ORF">CHL78_015400</name>
</gene>
<name>A0A371J021_9FIRM</name>
<keyword evidence="1" id="KW-0769">Symport</keyword>
<feature type="transmembrane region" description="Helical" evidence="2">
    <location>
        <begin position="69"/>
        <end position="90"/>
    </location>
</feature>
<dbReference type="InterPro" id="IPR004679">
    <property type="entry name" value="2-OHcarboxylate_transport"/>
</dbReference>
<feature type="transmembrane region" description="Helical" evidence="2">
    <location>
        <begin position="20"/>
        <end position="38"/>
    </location>
</feature>
<dbReference type="AlphaFoldDB" id="A0A371J021"/>